<dbReference type="AlphaFoldDB" id="A0A0C2MXB1"/>
<evidence type="ECO:0000313" key="1">
    <source>
        <dbReference type="EMBL" id="KII68815.1"/>
    </source>
</evidence>
<gene>
    <name evidence="1" type="ORF">RF11_09452</name>
</gene>
<keyword evidence="2" id="KW-1185">Reference proteome</keyword>
<sequence>MTQSIEDNLSMVNEVPVLVFNDTVPVDEFLQKQVFHTVLMPDSTIESLIYLGDNQDIFNPRIFKILHVAASPNVPDYRFTFILNVLIPGVEKIVTTNQTKS</sequence>
<protein>
    <submittedName>
        <fullName evidence="1">Uncharacterized protein</fullName>
    </submittedName>
</protein>
<evidence type="ECO:0000313" key="2">
    <source>
        <dbReference type="Proteomes" id="UP000031668"/>
    </source>
</evidence>
<dbReference type="Proteomes" id="UP000031668">
    <property type="component" value="Unassembled WGS sequence"/>
</dbReference>
<accession>A0A0C2MXB1</accession>
<organism evidence="1 2">
    <name type="scientific">Thelohanellus kitauei</name>
    <name type="common">Myxosporean</name>
    <dbReference type="NCBI Taxonomy" id="669202"/>
    <lineage>
        <taxon>Eukaryota</taxon>
        <taxon>Metazoa</taxon>
        <taxon>Cnidaria</taxon>
        <taxon>Myxozoa</taxon>
        <taxon>Myxosporea</taxon>
        <taxon>Bivalvulida</taxon>
        <taxon>Platysporina</taxon>
        <taxon>Myxobolidae</taxon>
        <taxon>Thelohanellus</taxon>
    </lineage>
</organism>
<dbReference type="EMBL" id="JWZT01002708">
    <property type="protein sequence ID" value="KII68815.1"/>
    <property type="molecule type" value="Genomic_DNA"/>
</dbReference>
<name>A0A0C2MXB1_THEKT</name>
<reference evidence="1 2" key="1">
    <citation type="journal article" date="2014" name="Genome Biol. Evol.">
        <title>The genome of the myxosporean Thelohanellus kitauei shows adaptations to nutrient acquisition within its fish host.</title>
        <authorList>
            <person name="Yang Y."/>
            <person name="Xiong J."/>
            <person name="Zhou Z."/>
            <person name="Huo F."/>
            <person name="Miao W."/>
            <person name="Ran C."/>
            <person name="Liu Y."/>
            <person name="Zhang J."/>
            <person name="Feng J."/>
            <person name="Wang M."/>
            <person name="Wang M."/>
            <person name="Wang L."/>
            <person name="Yao B."/>
        </authorList>
    </citation>
    <scope>NUCLEOTIDE SEQUENCE [LARGE SCALE GENOMIC DNA]</scope>
    <source>
        <strain evidence="1">Wuqing</strain>
    </source>
</reference>
<proteinExistence type="predicted"/>
<comment type="caution">
    <text evidence="1">The sequence shown here is derived from an EMBL/GenBank/DDBJ whole genome shotgun (WGS) entry which is preliminary data.</text>
</comment>